<accession>L1IEE9</accession>
<dbReference type="InterPro" id="IPR002931">
    <property type="entry name" value="Transglutaminase-like"/>
</dbReference>
<dbReference type="PaxDb" id="55529-EKX34467"/>
<reference evidence="3 5" key="1">
    <citation type="journal article" date="2012" name="Nature">
        <title>Algal genomes reveal evolutionary mosaicism and the fate of nucleomorphs.</title>
        <authorList>
            <consortium name="DOE Joint Genome Institute"/>
            <person name="Curtis B.A."/>
            <person name="Tanifuji G."/>
            <person name="Burki F."/>
            <person name="Gruber A."/>
            <person name="Irimia M."/>
            <person name="Maruyama S."/>
            <person name="Arias M.C."/>
            <person name="Ball S.G."/>
            <person name="Gile G.H."/>
            <person name="Hirakawa Y."/>
            <person name="Hopkins J.F."/>
            <person name="Kuo A."/>
            <person name="Rensing S.A."/>
            <person name="Schmutz J."/>
            <person name="Symeonidi A."/>
            <person name="Elias M."/>
            <person name="Eveleigh R.J."/>
            <person name="Herman E.K."/>
            <person name="Klute M.J."/>
            <person name="Nakayama T."/>
            <person name="Obornik M."/>
            <person name="Reyes-Prieto A."/>
            <person name="Armbrust E.V."/>
            <person name="Aves S.J."/>
            <person name="Beiko R.G."/>
            <person name="Coutinho P."/>
            <person name="Dacks J.B."/>
            <person name="Durnford D.G."/>
            <person name="Fast N.M."/>
            <person name="Green B.R."/>
            <person name="Grisdale C.J."/>
            <person name="Hempel F."/>
            <person name="Henrissat B."/>
            <person name="Hoppner M.P."/>
            <person name="Ishida K."/>
            <person name="Kim E."/>
            <person name="Koreny L."/>
            <person name="Kroth P.G."/>
            <person name="Liu Y."/>
            <person name="Malik S.B."/>
            <person name="Maier U.G."/>
            <person name="McRose D."/>
            <person name="Mock T."/>
            <person name="Neilson J.A."/>
            <person name="Onodera N.T."/>
            <person name="Poole A.M."/>
            <person name="Pritham E.J."/>
            <person name="Richards T.A."/>
            <person name="Rocap G."/>
            <person name="Roy S.W."/>
            <person name="Sarai C."/>
            <person name="Schaack S."/>
            <person name="Shirato S."/>
            <person name="Slamovits C.H."/>
            <person name="Spencer D.F."/>
            <person name="Suzuki S."/>
            <person name="Worden A.Z."/>
            <person name="Zauner S."/>
            <person name="Barry K."/>
            <person name="Bell C."/>
            <person name="Bharti A.K."/>
            <person name="Crow J.A."/>
            <person name="Grimwood J."/>
            <person name="Kramer R."/>
            <person name="Lindquist E."/>
            <person name="Lucas S."/>
            <person name="Salamov A."/>
            <person name="McFadden G.I."/>
            <person name="Lane C.E."/>
            <person name="Keeling P.J."/>
            <person name="Gray M.W."/>
            <person name="Grigoriev I.V."/>
            <person name="Archibald J.M."/>
        </authorList>
    </citation>
    <scope>NUCLEOTIDE SEQUENCE</scope>
    <source>
        <strain evidence="3 5">CCMP2712</strain>
    </source>
</reference>
<protein>
    <recommendedName>
        <fullName evidence="2">Transglutaminase-like domain-containing protein</fullName>
    </recommendedName>
</protein>
<evidence type="ECO:0000313" key="5">
    <source>
        <dbReference type="Proteomes" id="UP000011087"/>
    </source>
</evidence>
<dbReference type="SUPFAM" id="SSF54001">
    <property type="entry name" value="Cysteine proteinases"/>
    <property type="match status" value="1"/>
</dbReference>
<dbReference type="KEGG" id="gtt:GUITHDRAFT_119390"/>
<name>L1IEE9_GUITC</name>
<dbReference type="RefSeq" id="XP_005821447.1">
    <property type="nucleotide sequence ID" value="XM_005821390.1"/>
</dbReference>
<evidence type="ECO:0000313" key="4">
    <source>
        <dbReference type="EnsemblProtists" id="EKX34467"/>
    </source>
</evidence>
<sequence length="238" mass="26860">MPFLLPTSYADSEHEEVQKVAREIGVGVSDDIQAARAVRDWVRRNICYVLDDKDRRASETLRSREGMCTNKANLQVALLRALGVAAGYVLVNVTREAFRVSGVEETLVGQISEPTVHCFCAVYIERYGRFLHFDGTEDLESLEQENLLLEESEDTGETRYKQDFLRGPLGPVQSNIDHLLAWKFPRKIPQELIEEQNSSYRKRRRLQAETQARSFTRHEEASGAASPNGSSDGLAARS</sequence>
<dbReference type="Proteomes" id="UP000011087">
    <property type="component" value="Unassembled WGS sequence"/>
</dbReference>
<dbReference type="GeneID" id="17291196"/>
<reference evidence="5" key="2">
    <citation type="submission" date="2012-11" db="EMBL/GenBank/DDBJ databases">
        <authorList>
            <person name="Kuo A."/>
            <person name="Curtis B.A."/>
            <person name="Tanifuji G."/>
            <person name="Burki F."/>
            <person name="Gruber A."/>
            <person name="Irimia M."/>
            <person name="Maruyama S."/>
            <person name="Arias M.C."/>
            <person name="Ball S.G."/>
            <person name="Gile G.H."/>
            <person name="Hirakawa Y."/>
            <person name="Hopkins J.F."/>
            <person name="Rensing S.A."/>
            <person name="Schmutz J."/>
            <person name="Symeonidi A."/>
            <person name="Elias M."/>
            <person name="Eveleigh R.J."/>
            <person name="Herman E.K."/>
            <person name="Klute M.J."/>
            <person name="Nakayama T."/>
            <person name="Obornik M."/>
            <person name="Reyes-Prieto A."/>
            <person name="Armbrust E.V."/>
            <person name="Aves S.J."/>
            <person name="Beiko R.G."/>
            <person name="Coutinho P."/>
            <person name="Dacks J.B."/>
            <person name="Durnford D.G."/>
            <person name="Fast N.M."/>
            <person name="Green B.R."/>
            <person name="Grisdale C."/>
            <person name="Hempe F."/>
            <person name="Henrissat B."/>
            <person name="Hoppner M.P."/>
            <person name="Ishida K.-I."/>
            <person name="Kim E."/>
            <person name="Koreny L."/>
            <person name="Kroth P.G."/>
            <person name="Liu Y."/>
            <person name="Malik S.-B."/>
            <person name="Maier U.G."/>
            <person name="McRose D."/>
            <person name="Mock T."/>
            <person name="Neilson J.A."/>
            <person name="Onodera N.T."/>
            <person name="Poole A.M."/>
            <person name="Pritham E.J."/>
            <person name="Richards T.A."/>
            <person name="Rocap G."/>
            <person name="Roy S.W."/>
            <person name="Sarai C."/>
            <person name="Schaack S."/>
            <person name="Shirato S."/>
            <person name="Slamovits C.H."/>
            <person name="Spencer D.F."/>
            <person name="Suzuki S."/>
            <person name="Worden A.Z."/>
            <person name="Zauner S."/>
            <person name="Barry K."/>
            <person name="Bell C."/>
            <person name="Bharti A.K."/>
            <person name="Crow J.A."/>
            <person name="Grimwood J."/>
            <person name="Kramer R."/>
            <person name="Lindquist E."/>
            <person name="Lucas S."/>
            <person name="Salamov A."/>
            <person name="McFadden G.I."/>
            <person name="Lane C.E."/>
            <person name="Keeling P.J."/>
            <person name="Gray M.W."/>
            <person name="Grigoriev I.V."/>
            <person name="Archibald J.M."/>
        </authorList>
    </citation>
    <scope>NUCLEOTIDE SEQUENCE</scope>
    <source>
        <strain evidence="5">CCMP2712</strain>
    </source>
</reference>
<evidence type="ECO:0000256" key="1">
    <source>
        <dbReference type="SAM" id="MobiDB-lite"/>
    </source>
</evidence>
<organism evidence="3">
    <name type="scientific">Guillardia theta (strain CCMP2712)</name>
    <name type="common">Cryptophyte</name>
    <dbReference type="NCBI Taxonomy" id="905079"/>
    <lineage>
        <taxon>Eukaryota</taxon>
        <taxon>Cryptophyceae</taxon>
        <taxon>Pyrenomonadales</taxon>
        <taxon>Geminigeraceae</taxon>
        <taxon>Guillardia</taxon>
    </lineage>
</organism>
<proteinExistence type="predicted"/>
<keyword evidence="5" id="KW-1185">Reference proteome</keyword>
<feature type="domain" description="Transglutaminase-like" evidence="2">
    <location>
        <begin position="19"/>
        <end position="134"/>
    </location>
</feature>
<dbReference type="InterPro" id="IPR038765">
    <property type="entry name" value="Papain-like_cys_pep_sf"/>
</dbReference>
<evidence type="ECO:0000259" key="2">
    <source>
        <dbReference type="Pfam" id="PF01841"/>
    </source>
</evidence>
<feature type="region of interest" description="Disordered" evidence="1">
    <location>
        <begin position="199"/>
        <end position="238"/>
    </location>
</feature>
<dbReference type="EMBL" id="JH993109">
    <property type="protein sequence ID" value="EKX34467.1"/>
    <property type="molecule type" value="Genomic_DNA"/>
</dbReference>
<dbReference type="AlphaFoldDB" id="L1IEE9"/>
<dbReference type="Pfam" id="PF01841">
    <property type="entry name" value="Transglut_core"/>
    <property type="match status" value="1"/>
</dbReference>
<evidence type="ECO:0000313" key="3">
    <source>
        <dbReference type="EMBL" id="EKX34467.1"/>
    </source>
</evidence>
<dbReference type="PANTHER" id="PTHR33490">
    <property type="entry name" value="BLR5614 PROTEIN-RELATED"/>
    <property type="match status" value="1"/>
</dbReference>
<reference evidence="4" key="3">
    <citation type="submission" date="2016-03" db="UniProtKB">
        <authorList>
            <consortium name="EnsemblProtists"/>
        </authorList>
    </citation>
    <scope>IDENTIFICATION</scope>
</reference>
<dbReference type="PANTHER" id="PTHR33490:SF6">
    <property type="entry name" value="SLL1049 PROTEIN"/>
    <property type="match status" value="1"/>
</dbReference>
<dbReference type="EnsemblProtists" id="EKX34467">
    <property type="protein sequence ID" value="EKX34467"/>
    <property type="gene ID" value="GUITHDRAFT_119390"/>
</dbReference>
<dbReference type="Gene3D" id="3.10.620.30">
    <property type="match status" value="1"/>
</dbReference>
<dbReference type="HOGENOM" id="CLU_1167758_0_0_1"/>
<gene>
    <name evidence="3" type="ORF">GUITHDRAFT_119390</name>
</gene>